<dbReference type="InterPro" id="IPR006656">
    <property type="entry name" value="Mopterin_OxRdtase"/>
</dbReference>
<dbReference type="Pfam" id="PF07992">
    <property type="entry name" value="Pyr_redox_2"/>
    <property type="match status" value="1"/>
</dbReference>
<feature type="domain" description="4Fe-4S Mo/W bis-MGD-type" evidence="9">
    <location>
        <begin position="687"/>
        <end position="743"/>
    </location>
</feature>
<evidence type="ECO:0000256" key="2">
    <source>
        <dbReference type="ARBA" id="ARBA00022723"/>
    </source>
</evidence>
<dbReference type="Gene3D" id="3.40.228.10">
    <property type="entry name" value="Dimethylsulfoxide Reductase, domain 2"/>
    <property type="match status" value="1"/>
</dbReference>
<dbReference type="OrthoDB" id="9803192at2"/>
<dbReference type="AlphaFoldDB" id="A0A5S5AM00"/>
<feature type="domain" description="2Fe-2S ferredoxin-type" evidence="7">
    <location>
        <begin position="2"/>
        <end position="80"/>
    </location>
</feature>
<evidence type="ECO:0000259" key="7">
    <source>
        <dbReference type="PROSITE" id="PS51085"/>
    </source>
</evidence>
<dbReference type="InterPro" id="IPR017896">
    <property type="entry name" value="4Fe4S_Fe-S-bd"/>
</dbReference>
<dbReference type="SUPFAM" id="SSF46548">
    <property type="entry name" value="alpha-helical ferredoxin"/>
    <property type="match status" value="1"/>
</dbReference>
<evidence type="ECO:0000256" key="5">
    <source>
        <dbReference type="ARBA" id="ARBA00023004"/>
    </source>
</evidence>
<dbReference type="NCBIfam" id="NF009410">
    <property type="entry name" value="PRK12771.1"/>
    <property type="match status" value="1"/>
</dbReference>
<organism evidence="10 11">
    <name type="scientific">Thermosediminibacter litoriperuensis</name>
    <dbReference type="NCBI Taxonomy" id="291989"/>
    <lineage>
        <taxon>Bacteria</taxon>
        <taxon>Bacillati</taxon>
        <taxon>Bacillota</taxon>
        <taxon>Clostridia</taxon>
        <taxon>Thermosediminibacterales</taxon>
        <taxon>Thermosediminibacteraceae</taxon>
        <taxon>Thermosediminibacter</taxon>
    </lineage>
</organism>
<dbReference type="GO" id="GO:0022904">
    <property type="term" value="P:respiratory electron transport chain"/>
    <property type="evidence" value="ECO:0007669"/>
    <property type="project" value="TreeGrafter"/>
</dbReference>
<sequence>MEEIRLNINGREVRGLKGQTILEVARENGIDIPTLCYDERVKIYGSCGLCLVEVEGAPKLLRACATEISNGMVVYTDTKKVRASRKVALELLLSNHTGDCRPPCRQACPAHTDCQGYVGLIANGQYREAVKLIKEQLPLPASIGRICPHPCEDACRRRLVEEPIAIAWLKRFVGDVDLASEYPYMPEIKPPTGKSVAVVGGGPAGLSAAYYLAKEGHRVVVYEAMEKPGGMLRYGIPQYRLPKEVLDREIDLIKKMGVEFITGCRVGRDVTSDYLRSSFDAVFLAIGAWRSSRIGCPGEDLDGVMGGIDFLRAVAKGEPVNMGRRVAVVGGGNTAMDACRTAVRLGAEEVYVLYRRTRNEMPANEVEIKEAEEEGVKFVFLVAPIEIMGRDGRVAAVRLQKMRLGEPDATGRRKPEPIPGEEEILEVDTVIAAIGQEVNPEGLEGVDLTRKRTISADEGTFATSIPGVFAGGDAVNEGPGIAIEAVADGKKAAEVIMSHLEGNVIPYREPYVVKRDDLTEADFADRERIPRAPMPHMSPEERKTNFREFVLGYSEEDAKKEAMRCLECGCKDFFECKLIKYANEYGVNPEKLEGEVNRYEYREDHPFIVRDPNKCILCGLCVRVCDEVIGITALGFVNRGFDTVIRPEFELPLKDSSCISCGQCVAVCPTGALQEKPPVAKPVPVATEKKHTVCSFCGVGCSIKLDIRGDMILRALPDRESPVDAGHLCVKGRFGFSAITAGERLTSPLVRENGKFAETAWEEALLYAGRKAQGIRAMNGGESLAVFVSPGLTNEEIFMAVEFARKGLGTPHVASFGNSPGGLKDILGCDASTNSLEELTSTDLLLLIGCRVMEDYAVAGLKIREALKRGTQLVVINPEPSITDEWAHRVVRPENSVDFLKALLKGLIEEGFTSGAARAEGFEELKASLADTAVPDDIREIARLYGRARNAMVVFDHERLTRDAERLIASIAVVTGHIGRPRNGIIMLRAKSNAQGLVDMGVTADAGEILKLIEQGRIKGAFIFGEDPAGSDAAVTGILEKLEFLAVQDLFLTDTARLADVVLPAAAFSESRGSYTSAERRVQWFERALPAVTGRENWQVIQDLASATGCAFSFKSPEEALDAISRQIPEYRGIKKPALTRCGIFWPAGTKDAFGTPVLYREGFNFEGGRAKLAVSAGGPAFRCMGPTDVVERAFARKMRETGIAR</sequence>
<dbReference type="Gene3D" id="3.50.50.60">
    <property type="entry name" value="FAD/NAD(P)-binding domain"/>
    <property type="match status" value="2"/>
</dbReference>
<dbReference type="Gene3D" id="3.40.50.740">
    <property type="match status" value="2"/>
</dbReference>
<dbReference type="FunFam" id="3.30.70.20:FF:000035">
    <property type="entry name" value="Iron hydrogenase 1"/>
    <property type="match status" value="1"/>
</dbReference>
<protein>
    <submittedName>
        <fullName evidence="10">Formate dehydrogenase major subunit</fullName>
    </submittedName>
</protein>
<dbReference type="InterPro" id="IPR028261">
    <property type="entry name" value="DPD_II"/>
</dbReference>
<dbReference type="PRINTS" id="PR00419">
    <property type="entry name" value="ADXRDTASE"/>
</dbReference>
<dbReference type="InterPro" id="IPR050123">
    <property type="entry name" value="Prok_molybdopt-oxidoreductase"/>
</dbReference>
<evidence type="ECO:0000256" key="4">
    <source>
        <dbReference type="ARBA" id="ARBA00023002"/>
    </source>
</evidence>
<dbReference type="PROSITE" id="PS00490">
    <property type="entry name" value="MOLYBDOPTERIN_PROK_2"/>
    <property type="match status" value="1"/>
</dbReference>
<dbReference type="PROSITE" id="PS51379">
    <property type="entry name" value="4FE4S_FER_2"/>
    <property type="match status" value="2"/>
</dbReference>
<dbReference type="Gene3D" id="3.30.70.20">
    <property type="match status" value="1"/>
</dbReference>
<name>A0A5S5AM00_9FIRM</name>
<dbReference type="SMART" id="SM00926">
    <property type="entry name" value="Molybdop_Fe4S4"/>
    <property type="match status" value="1"/>
</dbReference>
<dbReference type="SUPFAM" id="SSF54862">
    <property type="entry name" value="4Fe-4S ferredoxins"/>
    <property type="match status" value="1"/>
</dbReference>
<dbReference type="InterPro" id="IPR036188">
    <property type="entry name" value="FAD/NAD-bd_sf"/>
</dbReference>
<dbReference type="PROSITE" id="PS51085">
    <property type="entry name" value="2FE2S_FER_2"/>
    <property type="match status" value="1"/>
</dbReference>
<evidence type="ECO:0000256" key="6">
    <source>
        <dbReference type="ARBA" id="ARBA00023014"/>
    </source>
</evidence>
<gene>
    <name evidence="10" type="ORF">LZ11_01715</name>
</gene>
<proteinExistence type="predicted"/>
<dbReference type="InterPro" id="IPR023753">
    <property type="entry name" value="FAD/NAD-binding_dom"/>
</dbReference>
<dbReference type="CDD" id="cd00207">
    <property type="entry name" value="fer2"/>
    <property type="match status" value="1"/>
</dbReference>
<dbReference type="InterPro" id="IPR006963">
    <property type="entry name" value="Mopterin_OxRdtase_4Fe-4S_dom"/>
</dbReference>
<evidence type="ECO:0000259" key="9">
    <source>
        <dbReference type="PROSITE" id="PS51669"/>
    </source>
</evidence>
<feature type="domain" description="4Fe-4S ferredoxin-type" evidence="8">
    <location>
        <begin position="606"/>
        <end position="634"/>
    </location>
</feature>
<dbReference type="PANTHER" id="PTHR43105:SF14">
    <property type="entry name" value="FORMATE DEHYDROGENASE H"/>
    <property type="match status" value="1"/>
</dbReference>
<dbReference type="GO" id="GO:0046872">
    <property type="term" value="F:metal ion binding"/>
    <property type="evidence" value="ECO:0007669"/>
    <property type="project" value="UniProtKB-KW"/>
</dbReference>
<accession>A0A5S5AM00</accession>
<keyword evidence="5" id="KW-0408">Iron</keyword>
<dbReference type="InterPro" id="IPR036010">
    <property type="entry name" value="2Fe-2S_ferredoxin-like_sf"/>
</dbReference>
<dbReference type="Pfam" id="PF12838">
    <property type="entry name" value="Fer4_7"/>
    <property type="match status" value="1"/>
</dbReference>
<dbReference type="RefSeq" id="WP_148867439.1">
    <property type="nucleotide sequence ID" value="NZ_VNHO01000018.1"/>
</dbReference>
<dbReference type="InterPro" id="IPR001041">
    <property type="entry name" value="2Fe-2S_ferredoxin-type"/>
</dbReference>
<dbReference type="GO" id="GO:0016020">
    <property type="term" value="C:membrane"/>
    <property type="evidence" value="ECO:0007669"/>
    <property type="project" value="TreeGrafter"/>
</dbReference>
<dbReference type="Proteomes" id="UP000322294">
    <property type="component" value="Unassembled WGS sequence"/>
</dbReference>
<dbReference type="GO" id="GO:0051539">
    <property type="term" value="F:4 iron, 4 sulfur cluster binding"/>
    <property type="evidence" value="ECO:0007669"/>
    <property type="project" value="UniProtKB-KW"/>
</dbReference>
<keyword evidence="1" id="KW-0004">4Fe-4S</keyword>
<dbReference type="Gene3D" id="3.10.20.740">
    <property type="match status" value="1"/>
</dbReference>
<dbReference type="PANTHER" id="PTHR43105">
    <property type="entry name" value="RESPIRATORY NITRATE REDUCTASE"/>
    <property type="match status" value="1"/>
</dbReference>
<evidence type="ECO:0000313" key="10">
    <source>
        <dbReference type="EMBL" id="TYP52448.1"/>
    </source>
</evidence>
<keyword evidence="4" id="KW-0560">Oxidoreductase</keyword>
<dbReference type="Pfam" id="PF00384">
    <property type="entry name" value="Molybdopterin"/>
    <property type="match status" value="1"/>
</dbReference>
<dbReference type="Pfam" id="PF13510">
    <property type="entry name" value="Fer2_4"/>
    <property type="match status" value="1"/>
</dbReference>
<comment type="caution">
    <text evidence="10">The sequence shown here is derived from an EMBL/GenBank/DDBJ whole genome shotgun (WGS) entry which is preliminary data.</text>
</comment>
<feature type="domain" description="4Fe-4S ferredoxin-type" evidence="8">
    <location>
        <begin position="649"/>
        <end position="678"/>
    </location>
</feature>
<dbReference type="SUPFAM" id="SSF54292">
    <property type="entry name" value="2Fe-2S ferredoxin-like"/>
    <property type="match status" value="1"/>
</dbReference>
<dbReference type="Pfam" id="PF14691">
    <property type="entry name" value="Fer4_20"/>
    <property type="match status" value="1"/>
</dbReference>
<dbReference type="Pfam" id="PF04879">
    <property type="entry name" value="Molybdop_Fe4S4"/>
    <property type="match status" value="1"/>
</dbReference>
<evidence type="ECO:0000256" key="3">
    <source>
        <dbReference type="ARBA" id="ARBA00022737"/>
    </source>
</evidence>
<keyword evidence="6" id="KW-0411">Iron-sulfur</keyword>
<dbReference type="SUPFAM" id="SSF53706">
    <property type="entry name" value="Formate dehydrogenase/DMSO reductase, domains 1-3"/>
    <property type="match status" value="1"/>
</dbReference>
<dbReference type="InterPro" id="IPR006655">
    <property type="entry name" value="Mopterin_OxRdtase_prok_CS"/>
</dbReference>
<dbReference type="PROSITE" id="PS51669">
    <property type="entry name" value="4FE4S_MOW_BIS_MGD"/>
    <property type="match status" value="1"/>
</dbReference>
<dbReference type="GO" id="GO:0003954">
    <property type="term" value="F:NADH dehydrogenase activity"/>
    <property type="evidence" value="ECO:0007669"/>
    <property type="project" value="TreeGrafter"/>
</dbReference>
<dbReference type="SUPFAM" id="SSF51971">
    <property type="entry name" value="Nucleotide-binding domain"/>
    <property type="match status" value="1"/>
</dbReference>
<evidence type="ECO:0000313" key="11">
    <source>
        <dbReference type="Proteomes" id="UP000322294"/>
    </source>
</evidence>
<dbReference type="Gene3D" id="2.20.25.90">
    <property type="entry name" value="ADC-like domains"/>
    <property type="match status" value="1"/>
</dbReference>
<dbReference type="EMBL" id="VNHO01000018">
    <property type="protein sequence ID" value="TYP52448.1"/>
    <property type="molecule type" value="Genomic_DNA"/>
</dbReference>
<dbReference type="PROSITE" id="PS00198">
    <property type="entry name" value="4FE4S_FER_1"/>
    <property type="match status" value="1"/>
</dbReference>
<dbReference type="InterPro" id="IPR017900">
    <property type="entry name" value="4Fe4S_Fe_S_CS"/>
</dbReference>
<keyword evidence="2" id="KW-0479">Metal-binding</keyword>
<evidence type="ECO:0000256" key="1">
    <source>
        <dbReference type="ARBA" id="ARBA00022485"/>
    </source>
</evidence>
<keyword evidence="11" id="KW-1185">Reference proteome</keyword>
<keyword evidence="3" id="KW-0677">Repeat</keyword>
<reference evidence="10 11" key="1">
    <citation type="submission" date="2019-07" db="EMBL/GenBank/DDBJ databases">
        <title>Genomic Encyclopedia of Type Strains, Phase I: the one thousand microbial genomes (KMG-I) project.</title>
        <authorList>
            <person name="Kyrpides N."/>
        </authorList>
    </citation>
    <scope>NUCLEOTIDE SEQUENCE [LARGE SCALE GENOMIC DNA]</scope>
    <source>
        <strain evidence="10 11">DSM 16647</strain>
    </source>
</reference>
<evidence type="ECO:0000259" key="8">
    <source>
        <dbReference type="PROSITE" id="PS51379"/>
    </source>
</evidence>